<dbReference type="InterPro" id="IPR036388">
    <property type="entry name" value="WH-like_DNA-bd_sf"/>
</dbReference>
<gene>
    <name evidence="1" type="ORF">FOS08_02800</name>
</gene>
<comment type="caution">
    <text evidence="1">The sequence shown here is derived from an EMBL/GenBank/DDBJ whole genome shotgun (WGS) entry which is preliminary data.</text>
</comment>
<dbReference type="InterPro" id="IPR036390">
    <property type="entry name" value="WH_DNA-bd_sf"/>
</dbReference>
<sequence length="272" mass="31060">MVTTDMTGKELLEAGYEFVSPAQKEVRKKYTKMINSRDGRHFTMMKRDNFKVIKENLTLQQHGVLLYLATCMKINQDGKLFTEKGNLLTVKHLVASLDKTRSQVNKILSELESNGLITRETVGKITYVNMTDAVFVCEKLKEEYKVVKIFKAHLQEKAKSISLNALGLFGMMLSHMSWNTNLIVENPDEEETSKLVLLKRKHLEGLLGLSRPTVKKLMDELGKNRLIVEIKSVTEAIRLDPKAVSRQAKKITLEELLDNIEKASFSKDNFKK</sequence>
<name>A0AAJ2DHY4_9BACI</name>
<organism evidence="1 2">
    <name type="scientific">Bacillus pseudomycoides</name>
    <dbReference type="NCBI Taxonomy" id="64104"/>
    <lineage>
        <taxon>Bacteria</taxon>
        <taxon>Bacillati</taxon>
        <taxon>Bacillota</taxon>
        <taxon>Bacilli</taxon>
        <taxon>Bacillales</taxon>
        <taxon>Bacillaceae</taxon>
        <taxon>Bacillus</taxon>
        <taxon>Bacillus cereus group</taxon>
    </lineage>
</organism>
<protein>
    <submittedName>
        <fullName evidence="1">MarR family transcriptional regulator</fullName>
    </submittedName>
</protein>
<reference evidence="1" key="1">
    <citation type="submission" date="2019-07" db="EMBL/GenBank/DDBJ databases">
        <title>Phylogenomic Reclassification of ATCC Bacillus Strains and Various Taxa within the Genus Bacillus.</title>
        <authorList>
            <person name="Riojas M.A."/>
            <person name="Frank A.M."/>
            <person name="Fenn S.L."/>
            <person name="King S.P."/>
            <person name="Brower S.M."/>
            <person name="Hazbon M.H."/>
        </authorList>
    </citation>
    <scope>NUCLEOTIDE SEQUENCE</scope>
    <source>
        <strain evidence="1">NR-12239</strain>
    </source>
</reference>
<dbReference type="Gene3D" id="1.10.10.10">
    <property type="entry name" value="Winged helix-like DNA-binding domain superfamily/Winged helix DNA-binding domain"/>
    <property type="match status" value="1"/>
</dbReference>
<evidence type="ECO:0000313" key="1">
    <source>
        <dbReference type="EMBL" id="MDR4324909.1"/>
    </source>
</evidence>
<dbReference type="Proteomes" id="UP001248134">
    <property type="component" value="Unassembled WGS sequence"/>
</dbReference>
<evidence type="ECO:0000313" key="2">
    <source>
        <dbReference type="Proteomes" id="UP001248134"/>
    </source>
</evidence>
<dbReference type="SUPFAM" id="SSF46785">
    <property type="entry name" value="Winged helix' DNA-binding domain"/>
    <property type="match status" value="1"/>
</dbReference>
<dbReference type="EMBL" id="VLYX01000002">
    <property type="protein sequence ID" value="MDR4324909.1"/>
    <property type="molecule type" value="Genomic_DNA"/>
</dbReference>
<dbReference type="RefSeq" id="WP_098101503.1">
    <property type="nucleotide sequence ID" value="NZ_JARMDG010000018.1"/>
</dbReference>
<accession>A0AAJ2DHY4</accession>
<proteinExistence type="predicted"/>
<dbReference type="AlphaFoldDB" id="A0AAJ2DHY4"/>